<evidence type="ECO:0008006" key="3">
    <source>
        <dbReference type="Google" id="ProtNLM"/>
    </source>
</evidence>
<accession>D5SVS0</accession>
<proteinExistence type="predicted"/>
<name>D5SVS0_PLAL2</name>
<dbReference type="KEGG" id="plm:Plim_3618"/>
<keyword evidence="2" id="KW-1185">Reference proteome</keyword>
<organism evidence="1 2">
    <name type="scientific">Planctopirus limnophila (strain ATCC 43296 / DSM 3776 / IFAM 1008 / Mu 290)</name>
    <name type="common">Planctomyces limnophilus</name>
    <dbReference type="NCBI Taxonomy" id="521674"/>
    <lineage>
        <taxon>Bacteria</taxon>
        <taxon>Pseudomonadati</taxon>
        <taxon>Planctomycetota</taxon>
        <taxon>Planctomycetia</taxon>
        <taxon>Planctomycetales</taxon>
        <taxon>Planctomycetaceae</taxon>
        <taxon>Planctopirus</taxon>
    </lineage>
</organism>
<dbReference type="Pfam" id="PF15594">
    <property type="entry name" value="Imm50"/>
    <property type="match status" value="1"/>
</dbReference>
<dbReference type="RefSeq" id="WP_013111861.1">
    <property type="nucleotide sequence ID" value="NC_014148.1"/>
</dbReference>
<gene>
    <name evidence="1" type="ordered locus">Plim_3618</name>
</gene>
<dbReference type="AlphaFoldDB" id="D5SVS0"/>
<reference evidence="1 2" key="1">
    <citation type="journal article" date="2010" name="Stand. Genomic Sci.">
        <title>Complete genome sequence of Planctomyces limnophilus type strain (Mu 290).</title>
        <authorList>
            <person name="Labutti K."/>
            <person name="Sikorski J."/>
            <person name="Schneider S."/>
            <person name="Nolan M."/>
            <person name="Lucas S."/>
            <person name="Glavina Del Rio T."/>
            <person name="Tice H."/>
            <person name="Cheng J.F."/>
            <person name="Goodwin L."/>
            <person name="Pitluck S."/>
            <person name="Liolios K."/>
            <person name="Ivanova N."/>
            <person name="Mavromatis K."/>
            <person name="Mikhailova N."/>
            <person name="Pati A."/>
            <person name="Chen A."/>
            <person name="Palaniappan K."/>
            <person name="Land M."/>
            <person name="Hauser L."/>
            <person name="Chang Y.J."/>
            <person name="Jeffries C.D."/>
            <person name="Tindall B.J."/>
            <person name="Rohde M."/>
            <person name="Goker M."/>
            <person name="Woyke T."/>
            <person name="Bristow J."/>
            <person name="Eisen J.A."/>
            <person name="Markowitz V."/>
            <person name="Hugenholtz P."/>
            <person name="Kyrpides N.C."/>
            <person name="Klenk H.P."/>
            <person name="Lapidus A."/>
        </authorList>
    </citation>
    <scope>NUCLEOTIDE SEQUENCE [LARGE SCALE GENOMIC DNA]</scope>
    <source>
        <strain evidence="2">ATCC 43296 / DSM 3776 / IFAM 1008 / 290</strain>
    </source>
</reference>
<protein>
    <recommendedName>
        <fullName evidence="3">Immunity protein 50</fullName>
    </recommendedName>
</protein>
<evidence type="ECO:0000313" key="2">
    <source>
        <dbReference type="Proteomes" id="UP000002220"/>
    </source>
</evidence>
<dbReference type="Proteomes" id="UP000002220">
    <property type="component" value="Chromosome"/>
</dbReference>
<dbReference type="HOGENOM" id="CLU_134456_0_0_0"/>
<dbReference type="InterPro" id="IPR028957">
    <property type="entry name" value="Imm50"/>
</dbReference>
<sequence>MKWTDVLLNKIPIESIYTKIPSLVDVRLHEMQFHQDGPRVSLRFDPAEYPDNPPRKWIVQKFDQAQITLVLTDVSQLNVLGWGVNNIGDIMMSRSDEGVCVKFVGTSMQMNCCARFVNVERITGYCHVRES</sequence>
<dbReference type="EMBL" id="CP001744">
    <property type="protein sequence ID" value="ADG69430.1"/>
    <property type="molecule type" value="Genomic_DNA"/>
</dbReference>
<dbReference type="eggNOG" id="ENOG503395C">
    <property type="taxonomic scope" value="Bacteria"/>
</dbReference>
<evidence type="ECO:0000313" key="1">
    <source>
        <dbReference type="EMBL" id="ADG69430.1"/>
    </source>
</evidence>